<sequence length="224" mass="22673">MGIFDIFTGSSAKNAAEQNARLYAQYGRDAQGYIDQGGAAADAAYGKAAEAFTPLGQIGDRYSRAGALAMDAMGVNGADAAAAARTAFQSSPGYQYQVDQAADAVARKAASLGLAASGNTMAEIGARAQQLANQDWNNWLGHLKGYSDSGLSATGAAASGRAGVYGTQAGAYDNRALNRSNVAGNVASGTANSNTASANAQMNASGQFWNGLMNMAGNLFGGKK</sequence>
<dbReference type="RefSeq" id="WP_129610832.1">
    <property type="nucleotide sequence ID" value="NZ_UWOC01000180.1"/>
</dbReference>
<name>A0A3S4DHV5_9BRAD</name>
<dbReference type="EMBL" id="UWOC01000180">
    <property type="protein sequence ID" value="VCU10774.1"/>
    <property type="molecule type" value="Genomic_DNA"/>
</dbReference>
<organism evidence="1 2">
    <name type="scientific">Rhodoplanes serenus</name>
    <dbReference type="NCBI Taxonomy" id="200615"/>
    <lineage>
        <taxon>Bacteria</taxon>
        <taxon>Pseudomonadati</taxon>
        <taxon>Pseudomonadota</taxon>
        <taxon>Alphaproteobacteria</taxon>
        <taxon>Hyphomicrobiales</taxon>
        <taxon>Nitrobacteraceae</taxon>
        <taxon>Rhodoplanes</taxon>
    </lineage>
</organism>
<comment type="caution">
    <text evidence="1">The sequence shown here is derived from an EMBL/GenBank/DDBJ whole genome shotgun (WGS) entry which is preliminary data.</text>
</comment>
<evidence type="ECO:0000313" key="1">
    <source>
        <dbReference type="EMBL" id="VCU10774.1"/>
    </source>
</evidence>
<keyword evidence="2" id="KW-1185">Reference proteome</keyword>
<accession>A0A3S4DHV5</accession>
<protein>
    <submittedName>
        <fullName evidence="1">Uncharacterized protein</fullName>
    </submittedName>
</protein>
<dbReference type="AlphaFoldDB" id="A0A3S4DHV5"/>
<proteinExistence type="predicted"/>
<gene>
    <name evidence="1" type="ORF">RHODGE_RHODGE_03978</name>
</gene>
<reference evidence="2" key="1">
    <citation type="submission" date="2018-10" db="EMBL/GenBank/DDBJ databases">
        <authorList>
            <person name="Peiro R."/>
            <person name="Begona"/>
            <person name="Cbmso G."/>
            <person name="Lopez M."/>
            <person name="Gonzalez S."/>
            <person name="Sacristan E."/>
            <person name="Castillo E."/>
        </authorList>
    </citation>
    <scope>NUCLEOTIDE SEQUENCE [LARGE SCALE GENOMIC DNA]</scope>
</reference>
<dbReference type="Proteomes" id="UP000289200">
    <property type="component" value="Unassembled WGS sequence"/>
</dbReference>
<evidence type="ECO:0000313" key="2">
    <source>
        <dbReference type="Proteomes" id="UP000289200"/>
    </source>
</evidence>